<dbReference type="Gene3D" id="1.10.10.10">
    <property type="entry name" value="Winged helix-like DNA-binding domain superfamily/Winged helix DNA-binding domain"/>
    <property type="match status" value="1"/>
</dbReference>
<dbReference type="CDD" id="cd07377">
    <property type="entry name" value="WHTH_GntR"/>
    <property type="match status" value="1"/>
</dbReference>
<dbReference type="InterPro" id="IPR015424">
    <property type="entry name" value="PyrdxlP-dep_Trfase"/>
</dbReference>
<dbReference type="AlphaFoldDB" id="A0A0Q2RJ34"/>
<dbReference type="InterPro" id="IPR036388">
    <property type="entry name" value="WH-like_DNA-bd_sf"/>
</dbReference>
<dbReference type="CDD" id="cd00609">
    <property type="entry name" value="AAT_like"/>
    <property type="match status" value="1"/>
</dbReference>
<dbReference type="Pfam" id="PF00155">
    <property type="entry name" value="Aminotran_1_2"/>
    <property type="match status" value="1"/>
</dbReference>
<name>A0A0Q2RJ34_VIBFU</name>
<evidence type="ECO:0000259" key="6">
    <source>
        <dbReference type="PROSITE" id="PS50949"/>
    </source>
</evidence>
<evidence type="ECO:0000256" key="2">
    <source>
        <dbReference type="ARBA" id="ARBA00022898"/>
    </source>
</evidence>
<organism evidence="7 8">
    <name type="scientific">Vibrio furnissii</name>
    <dbReference type="NCBI Taxonomy" id="29494"/>
    <lineage>
        <taxon>Bacteria</taxon>
        <taxon>Pseudomonadati</taxon>
        <taxon>Pseudomonadota</taxon>
        <taxon>Gammaproteobacteria</taxon>
        <taxon>Vibrionales</taxon>
        <taxon>Vibrionaceae</taxon>
        <taxon>Vibrio</taxon>
    </lineage>
</organism>
<dbReference type="PRINTS" id="PR00035">
    <property type="entry name" value="HTHGNTR"/>
</dbReference>
<evidence type="ECO:0000313" key="8">
    <source>
        <dbReference type="Proteomes" id="UP000051221"/>
    </source>
</evidence>
<evidence type="ECO:0000256" key="3">
    <source>
        <dbReference type="ARBA" id="ARBA00023015"/>
    </source>
</evidence>
<dbReference type="PANTHER" id="PTHR46577:SF1">
    <property type="entry name" value="HTH-TYPE TRANSCRIPTIONAL REGULATORY PROTEIN GABR"/>
    <property type="match status" value="1"/>
</dbReference>
<dbReference type="GO" id="GO:0003677">
    <property type="term" value="F:DNA binding"/>
    <property type="evidence" value="ECO:0007669"/>
    <property type="project" value="UniProtKB-KW"/>
</dbReference>
<dbReference type="Pfam" id="PF00392">
    <property type="entry name" value="GntR"/>
    <property type="match status" value="1"/>
</dbReference>
<keyword evidence="5" id="KW-0804">Transcription</keyword>
<dbReference type="Proteomes" id="UP000051221">
    <property type="component" value="Unassembled WGS sequence"/>
</dbReference>
<keyword evidence="3" id="KW-0805">Transcription regulation</keyword>
<evidence type="ECO:0000256" key="5">
    <source>
        <dbReference type="ARBA" id="ARBA00023163"/>
    </source>
</evidence>
<dbReference type="InterPro" id="IPR015421">
    <property type="entry name" value="PyrdxlP-dep_Trfase_major"/>
</dbReference>
<evidence type="ECO:0000313" key="7">
    <source>
        <dbReference type="EMBL" id="KQH84054.1"/>
    </source>
</evidence>
<dbReference type="InterPro" id="IPR051446">
    <property type="entry name" value="HTH_trans_reg/aminotransferase"/>
</dbReference>
<comment type="caution">
    <text evidence="7">The sequence shown here is derived from an EMBL/GenBank/DDBJ whole genome shotgun (WGS) entry which is preliminary data.</text>
</comment>
<dbReference type="InterPro" id="IPR004839">
    <property type="entry name" value="Aminotransferase_I/II_large"/>
</dbReference>
<dbReference type="Gene3D" id="3.40.640.10">
    <property type="entry name" value="Type I PLP-dependent aspartate aminotransferase-like (Major domain)"/>
    <property type="match status" value="1"/>
</dbReference>
<dbReference type="PROSITE" id="PS50949">
    <property type="entry name" value="HTH_GNTR"/>
    <property type="match status" value="1"/>
</dbReference>
<dbReference type="GO" id="GO:0030170">
    <property type="term" value="F:pyridoxal phosphate binding"/>
    <property type="evidence" value="ECO:0007669"/>
    <property type="project" value="InterPro"/>
</dbReference>
<comment type="similarity">
    <text evidence="1">In the C-terminal section; belongs to the class-I pyridoxal-phosphate-dependent aminotransferase family.</text>
</comment>
<reference evidence="7 8" key="1">
    <citation type="submission" date="2015-08" db="EMBL/GenBank/DDBJ databases">
        <title>Antibacterial properties of a collection of Vibrionaceae strains.</title>
        <authorList>
            <person name="Giubergia S."/>
        </authorList>
    </citation>
    <scope>NUCLEOTIDE SEQUENCE [LARGE SCALE GENOMIC DNA]</scope>
    <source>
        <strain evidence="7 8">S0821</strain>
    </source>
</reference>
<dbReference type="SUPFAM" id="SSF46785">
    <property type="entry name" value="Winged helix' DNA-binding domain"/>
    <property type="match status" value="1"/>
</dbReference>
<dbReference type="RefSeq" id="WP_055466956.1">
    <property type="nucleotide sequence ID" value="NZ_LKHS01000022.1"/>
</dbReference>
<gene>
    <name evidence="7" type="ORF">AMR76_19605</name>
</gene>
<keyword evidence="2" id="KW-0663">Pyridoxal phosphate</keyword>
<dbReference type="InParanoid" id="A0A0Q2RJ34"/>
<keyword evidence="4 7" id="KW-0238">DNA-binding</keyword>
<keyword evidence="8" id="KW-1185">Reference proteome</keyword>
<dbReference type="PANTHER" id="PTHR46577">
    <property type="entry name" value="HTH-TYPE TRANSCRIPTIONAL REGULATORY PROTEIN GABR"/>
    <property type="match status" value="1"/>
</dbReference>
<dbReference type="InterPro" id="IPR036390">
    <property type="entry name" value="WH_DNA-bd_sf"/>
</dbReference>
<feature type="domain" description="HTH gntR-type" evidence="6">
    <location>
        <begin position="8"/>
        <end position="76"/>
    </location>
</feature>
<evidence type="ECO:0000256" key="4">
    <source>
        <dbReference type="ARBA" id="ARBA00023125"/>
    </source>
</evidence>
<accession>A0A0Q2RJ34</accession>
<dbReference type="SMART" id="SM00345">
    <property type="entry name" value="HTH_GNTR"/>
    <property type="match status" value="1"/>
</dbReference>
<evidence type="ECO:0000256" key="1">
    <source>
        <dbReference type="ARBA" id="ARBA00005384"/>
    </source>
</evidence>
<dbReference type="SUPFAM" id="SSF53383">
    <property type="entry name" value="PLP-dependent transferases"/>
    <property type="match status" value="1"/>
</dbReference>
<protein>
    <submittedName>
        <fullName evidence="7">DNA-binding protein</fullName>
    </submittedName>
</protein>
<dbReference type="EMBL" id="LKHS01000022">
    <property type="protein sequence ID" value="KQH84054.1"/>
    <property type="molecule type" value="Genomic_DNA"/>
</dbReference>
<proteinExistence type="inferred from homology"/>
<dbReference type="InterPro" id="IPR000524">
    <property type="entry name" value="Tscrpt_reg_HTH_GntR"/>
</dbReference>
<dbReference type="GO" id="GO:0003700">
    <property type="term" value="F:DNA-binding transcription factor activity"/>
    <property type="evidence" value="ECO:0007669"/>
    <property type="project" value="InterPro"/>
</dbReference>
<sequence>MQKGQDKLFAYKLVYKRIHSAILEGVLKPGERIPSARALAKEMGLSRGSVEEGYALLKSEGFIEANGQAGTRVSQSVIEQPRPSLSEVTVRQPGFSADLQTTDILPFQLGIPALDAFPFKSWARMAARNARHTAIENLTYPSVYGLPELRLAIAQYLNVYRGVQCQPTQVFITSGYVNSLKWITKALLSVDDKVGVEDPGYPFTKLILENERLTPAFVPVDDSGVTIPQDRGIKALVVTPAHQSPTCVSLSLQRRQMLLDWAITQDSWIIEDDYDGEYRHTGLPLPALKSLDSQDRVIYSGTFSKVLFPNLRTAYIVVPQNLMNRFEQLSDLYAGNVAGLTQLCIADFMQEGHFSRHIQRMRKLYRKRREFTARLFAQYLGDKVFIEPQPGGMHMILKFNDSSCNDVEIAKTLLRDGLYSQALSQWSSTPIHPGLILGFTNIKTEEECSALIFRLKALL</sequence>